<dbReference type="Pfam" id="PF05484">
    <property type="entry name" value="LRV_FeS"/>
    <property type="match status" value="1"/>
</dbReference>
<protein>
    <recommendedName>
        <fullName evidence="1">LRV FeS4 cluster domain-containing protein</fullName>
    </recommendedName>
</protein>
<organism evidence="2 3">
    <name type="scientific">Ideonella alba</name>
    <dbReference type="NCBI Taxonomy" id="2824118"/>
    <lineage>
        <taxon>Bacteria</taxon>
        <taxon>Pseudomonadati</taxon>
        <taxon>Pseudomonadota</taxon>
        <taxon>Betaproteobacteria</taxon>
        <taxon>Burkholderiales</taxon>
        <taxon>Sphaerotilaceae</taxon>
        <taxon>Ideonella</taxon>
    </lineage>
</organism>
<dbReference type="Proteomes" id="UP000676246">
    <property type="component" value="Unassembled WGS sequence"/>
</dbReference>
<dbReference type="Gene3D" id="1.25.10.10">
    <property type="entry name" value="Leucine-rich Repeat Variant"/>
    <property type="match status" value="1"/>
</dbReference>
<dbReference type="InterPro" id="IPR016024">
    <property type="entry name" value="ARM-type_fold"/>
</dbReference>
<evidence type="ECO:0000259" key="1">
    <source>
        <dbReference type="Pfam" id="PF05484"/>
    </source>
</evidence>
<dbReference type="InterPro" id="IPR011989">
    <property type="entry name" value="ARM-like"/>
</dbReference>
<dbReference type="EMBL" id="JAGQDD010000023">
    <property type="protein sequence ID" value="MBQ0933068.1"/>
    <property type="molecule type" value="Genomic_DNA"/>
</dbReference>
<feature type="domain" description="LRV FeS4 cluster" evidence="1">
    <location>
        <begin position="25"/>
        <end position="75"/>
    </location>
</feature>
<gene>
    <name evidence="2" type="ORF">KAK03_21565</name>
</gene>
<proteinExistence type="predicted"/>
<evidence type="ECO:0000313" key="2">
    <source>
        <dbReference type="EMBL" id="MBQ0933068.1"/>
    </source>
</evidence>
<keyword evidence="3" id="KW-1185">Reference proteome</keyword>
<dbReference type="InterPro" id="IPR004830">
    <property type="entry name" value="LRR_variant"/>
</dbReference>
<evidence type="ECO:0000313" key="3">
    <source>
        <dbReference type="Proteomes" id="UP000676246"/>
    </source>
</evidence>
<comment type="caution">
    <text evidence="2">The sequence shown here is derived from an EMBL/GenBank/DDBJ whole genome shotgun (WGS) entry which is preliminary data.</text>
</comment>
<accession>A0A940YF72</accession>
<reference evidence="2 3" key="1">
    <citation type="submission" date="2021-04" db="EMBL/GenBank/DDBJ databases">
        <title>The genome sequence of Ideonella sp. 3Y2.</title>
        <authorList>
            <person name="Liu Y."/>
        </authorList>
    </citation>
    <scope>NUCLEOTIDE SEQUENCE [LARGE SCALE GENOMIC DNA]</scope>
    <source>
        <strain evidence="2 3">3Y2</strain>
    </source>
</reference>
<name>A0A940YF72_9BURK</name>
<dbReference type="Pfam" id="PF01816">
    <property type="entry name" value="LRV"/>
    <property type="match status" value="1"/>
</dbReference>
<dbReference type="RefSeq" id="WP_210803840.1">
    <property type="nucleotide sequence ID" value="NZ_JAGQDD010000023.1"/>
</dbReference>
<sequence>MDSAVATRSPLALRVRAPAGDIPVLDWQGQALDCAHCPHAALRRSGACEPGHSCMQDAYARRIDRFFRAHPTLADRHLAHPYFEVRAIAARHVDVFQLARLRDDPDETVRLQVALRLPLRQLAAMVADPHREVRIRVAQRLDPSALSALVDDPDYEVRSAVARRLPPALLPLLARDPDEQVRRVVAERLEMPTLWRLANDASPRVRHTVAQRAPVDLLVSFSEDPDWSVRWVLADRLDERRHRGLLQELAADEDAEVRCRARERLQGLQPLEALHGGHRA</sequence>
<dbReference type="AlphaFoldDB" id="A0A940YF72"/>
<dbReference type="InterPro" id="IPR008665">
    <property type="entry name" value="LRV_FeS"/>
</dbReference>
<dbReference type="SUPFAM" id="SSF48371">
    <property type="entry name" value="ARM repeat"/>
    <property type="match status" value="1"/>
</dbReference>